<sequence>MYSSGKELLSLSDIMSENNLQFLPPHWILVKPFGIPVGRIRPSQRQETQPPTPARSYMIEVHIMLSLKSHPPLLFSLFNKLSSHCLASFLSFSAQCHYQNFNETTSIVDDLNANFKFSRTQFIYVSNRVSRIRVRQNPLSVLNFFKEIGFTQPQIVSMIRQRPQILFTNVDKVLRPKVQFFQLSGFQGSDLCSFISKSPSILTHSLKKTLAPSVEAIRKIVCDQKDFIHVLHRSGWLLVNYKKFMDNVVFLESCGIAGPHLALLLKLDPRFFSSPQSFIGKRVSRAVELGFRENSRMLVYAIHTICCLSNKTFERKLNVINSFGFSKDEGLQMFRRAPTLFRTSEKKLKAGMEFFLHTVMLPKSALVYQPKLLMYCLEDRLLPRYKVFQLLKSKNLFKKVPSYIHMFCLPEDMFLDKYISRFRENAEDLLVAYKGHYLEE</sequence>
<dbReference type="EMBL" id="OY731400">
    <property type="protein sequence ID" value="CAJ1938741.1"/>
    <property type="molecule type" value="Genomic_DNA"/>
</dbReference>
<dbReference type="Gramene" id="rna-AYBTSS11_LOCUS8751">
    <property type="protein sequence ID" value="CAJ1938741.1"/>
    <property type="gene ID" value="gene-AYBTSS11_LOCUS8751"/>
</dbReference>
<evidence type="ECO:0000313" key="5">
    <source>
        <dbReference type="Proteomes" id="UP001189624"/>
    </source>
</evidence>
<accession>A0AA86SG57</accession>
<dbReference type="Proteomes" id="UP001189624">
    <property type="component" value="Chromosome 3"/>
</dbReference>
<dbReference type="Gene3D" id="1.25.70.10">
    <property type="entry name" value="Transcription termination factor 3, mitochondrial"/>
    <property type="match status" value="1"/>
</dbReference>
<dbReference type="PANTHER" id="PTHR13068">
    <property type="entry name" value="CGI-12 PROTEIN-RELATED"/>
    <property type="match status" value="1"/>
</dbReference>
<keyword evidence="3" id="KW-0809">Transit peptide</keyword>
<dbReference type="FunFam" id="1.25.70.10:FF:000001">
    <property type="entry name" value="Mitochondrial transcription termination factor-like"/>
    <property type="match status" value="1"/>
</dbReference>
<dbReference type="GO" id="GO:0006353">
    <property type="term" value="P:DNA-templated transcription termination"/>
    <property type="evidence" value="ECO:0007669"/>
    <property type="project" value="UniProtKB-KW"/>
</dbReference>
<evidence type="ECO:0000256" key="3">
    <source>
        <dbReference type="ARBA" id="ARBA00022946"/>
    </source>
</evidence>
<comment type="similarity">
    <text evidence="1">Belongs to the mTERF family.</text>
</comment>
<dbReference type="Pfam" id="PF02536">
    <property type="entry name" value="mTERF"/>
    <property type="match status" value="2"/>
</dbReference>
<dbReference type="InterPro" id="IPR003690">
    <property type="entry name" value="MTERF"/>
</dbReference>
<keyword evidence="5" id="KW-1185">Reference proteome</keyword>
<keyword evidence="2" id="KW-0806">Transcription termination</keyword>
<evidence type="ECO:0000313" key="4">
    <source>
        <dbReference type="EMBL" id="CAJ1938741.1"/>
    </source>
</evidence>
<name>A0AA86SG57_9FABA</name>
<evidence type="ECO:0000256" key="1">
    <source>
        <dbReference type="ARBA" id="ARBA00007692"/>
    </source>
</evidence>
<dbReference type="AlphaFoldDB" id="A0AA86SG57"/>
<protein>
    <submittedName>
        <fullName evidence="4">Uncharacterized protein</fullName>
    </submittedName>
</protein>
<reference evidence="4" key="1">
    <citation type="submission" date="2023-10" db="EMBL/GenBank/DDBJ databases">
        <authorList>
            <person name="Domelevo Entfellner J.-B."/>
        </authorList>
    </citation>
    <scope>NUCLEOTIDE SEQUENCE</scope>
</reference>
<dbReference type="GO" id="GO:0003676">
    <property type="term" value="F:nucleic acid binding"/>
    <property type="evidence" value="ECO:0007669"/>
    <property type="project" value="InterPro"/>
</dbReference>
<keyword evidence="2" id="KW-0804">Transcription</keyword>
<dbReference type="InterPro" id="IPR038538">
    <property type="entry name" value="MTERF_sf"/>
</dbReference>
<dbReference type="SMART" id="SM00733">
    <property type="entry name" value="Mterf"/>
    <property type="match status" value="6"/>
</dbReference>
<gene>
    <name evidence="4" type="ORF">AYBTSS11_LOCUS8751</name>
</gene>
<keyword evidence="2" id="KW-0805">Transcription regulation</keyword>
<proteinExistence type="inferred from homology"/>
<organism evidence="4 5">
    <name type="scientific">Sphenostylis stenocarpa</name>
    <dbReference type="NCBI Taxonomy" id="92480"/>
    <lineage>
        <taxon>Eukaryota</taxon>
        <taxon>Viridiplantae</taxon>
        <taxon>Streptophyta</taxon>
        <taxon>Embryophyta</taxon>
        <taxon>Tracheophyta</taxon>
        <taxon>Spermatophyta</taxon>
        <taxon>Magnoliopsida</taxon>
        <taxon>eudicotyledons</taxon>
        <taxon>Gunneridae</taxon>
        <taxon>Pentapetalae</taxon>
        <taxon>rosids</taxon>
        <taxon>fabids</taxon>
        <taxon>Fabales</taxon>
        <taxon>Fabaceae</taxon>
        <taxon>Papilionoideae</taxon>
        <taxon>50 kb inversion clade</taxon>
        <taxon>NPAAA clade</taxon>
        <taxon>indigoferoid/millettioid clade</taxon>
        <taxon>Phaseoleae</taxon>
        <taxon>Sphenostylis</taxon>
    </lineage>
</organism>
<dbReference type="PANTHER" id="PTHR13068:SF173">
    <property type="entry name" value="EMB|CAB62602.1"/>
    <property type="match status" value="1"/>
</dbReference>
<evidence type="ECO:0000256" key="2">
    <source>
        <dbReference type="ARBA" id="ARBA00022472"/>
    </source>
</evidence>